<dbReference type="InterPro" id="IPR018357">
    <property type="entry name" value="Hexapep_transf_CS"/>
</dbReference>
<protein>
    <submittedName>
        <fullName evidence="9">NeuD/PglB/VioB family sugar acetyltransferase</fullName>
    </submittedName>
</protein>
<dbReference type="SUPFAM" id="SSF51161">
    <property type="entry name" value="Trimeric LpxA-like enzymes"/>
    <property type="match status" value="1"/>
</dbReference>
<dbReference type="GO" id="GO:0008483">
    <property type="term" value="F:transaminase activity"/>
    <property type="evidence" value="ECO:0007669"/>
    <property type="project" value="TreeGrafter"/>
</dbReference>
<dbReference type="InterPro" id="IPR015422">
    <property type="entry name" value="PyrdxlP-dep_Trfase_small"/>
</dbReference>
<dbReference type="Pfam" id="PF17836">
    <property type="entry name" value="PglD_N"/>
    <property type="match status" value="1"/>
</dbReference>
<dbReference type="PANTHER" id="PTHR30244:SF34">
    <property type="entry name" value="DTDP-4-AMINO-4,6-DIDEOXYGALACTOSE TRANSAMINASE"/>
    <property type="match status" value="1"/>
</dbReference>
<dbReference type="InterPro" id="IPR015424">
    <property type="entry name" value="PyrdxlP-dep_Trfase"/>
</dbReference>
<dbReference type="InterPro" id="IPR015421">
    <property type="entry name" value="PyrdxlP-dep_Trfase_major"/>
</dbReference>
<gene>
    <name evidence="9" type="ORF">H1D44_00330</name>
</gene>
<feature type="binding site" evidence="6">
    <location>
        <begin position="35"/>
        <end position="36"/>
    </location>
    <ligand>
        <name>substrate</name>
    </ligand>
</feature>
<sequence length="633" mass="68283">MSNRRRLAIFGASGHGKVVADIALQAGWQNLVFYDDAWPRMTRHAYWEVHGGMPMLLHDLPGFDGVVVAIGNNGIREAKLDALLAHGARVVTLVHPRATVSPMANLGLGCVVVAGAVINAFAELDTGCIVNTAATVGHDCRLGSCVHVAPGANVAGDVEIGRTSWIGAGAAVRQGVAIGEGVMVGAGAAVVADVASHLQVGGVPARQLDSRPHRDGSVMAARDGASVTPLELVTPPRKKVMLNGPFSPWPAYTPEEADAVRRVLLSNRVNYWTGEESRQFEREFARFSDSEYAVAVANGTVALDLALRGLGIGQDPADEVIVTSRTFLASASSIVMAGARPVFADVERDSQNISAATVAEKITPKTRAIIAVHLAGWPCEMDELMALAEQHGLYVIEDCAQAHGARYRGRSVGSIGHVGCWSFCQDKIMSTGGEGGMVTTCDPELWRRMWAFKDHGKSWEGVYQREHPPGFRWLHESFGTNWRITEMQAAIGRLQLGRMSQWKAARLANAQRIWQAAAGCRALRVPKPPSYCDHAAYKCYVFVEPAQLAAGWSRDRIMAEINAAEVPCFSGSCSEVYRERAFEGTGLRPEKPLPVARELGETSLMFLCHPTLTEQEIARTCTVIEAVMARASN</sequence>
<dbReference type="GO" id="GO:0030170">
    <property type="term" value="F:pyridoxal phosphate binding"/>
    <property type="evidence" value="ECO:0007669"/>
    <property type="project" value="TreeGrafter"/>
</dbReference>
<evidence type="ECO:0000256" key="4">
    <source>
        <dbReference type="ARBA" id="ARBA00037999"/>
    </source>
</evidence>
<dbReference type="Pfam" id="PF01041">
    <property type="entry name" value="DegT_DnrJ_EryC1"/>
    <property type="match status" value="1"/>
</dbReference>
<dbReference type="Proteomes" id="UP000518091">
    <property type="component" value="Unassembled WGS sequence"/>
</dbReference>
<keyword evidence="1 9" id="KW-0808">Transferase</keyword>
<name>A0A7W0ACL5_9GAMM</name>
<proteinExistence type="inferred from homology"/>
<feature type="site" description="Increases basicity of active site His" evidence="5">
    <location>
        <position position="139"/>
    </location>
</feature>
<dbReference type="NCBIfam" id="TIGR03570">
    <property type="entry name" value="NeuD_NnaD"/>
    <property type="match status" value="1"/>
</dbReference>
<dbReference type="CDD" id="cd03360">
    <property type="entry name" value="LbH_AT_putative"/>
    <property type="match status" value="1"/>
</dbReference>
<comment type="similarity">
    <text evidence="4 7">Belongs to the DegT/DnrJ/EryC1 family.</text>
</comment>
<evidence type="ECO:0000256" key="6">
    <source>
        <dbReference type="PIRSR" id="PIRSR620019-2"/>
    </source>
</evidence>
<accession>A0A7W0ACL5</accession>
<reference evidence="9 10" key="1">
    <citation type="submission" date="2020-07" db="EMBL/GenBank/DDBJ databases">
        <title>Identification of Halomonas strains.</title>
        <authorList>
            <person name="Xiao Z."/>
            <person name="Shen J."/>
        </authorList>
    </citation>
    <scope>NUCLEOTIDE SEQUENCE [LARGE SCALE GENOMIC DNA]</scope>
    <source>
        <strain evidence="9 10">DSM 17331</strain>
    </source>
</reference>
<dbReference type="InterPro" id="IPR011004">
    <property type="entry name" value="Trimer_LpxA-like_sf"/>
</dbReference>
<feature type="active site" description="Proton acceptor" evidence="5">
    <location>
        <position position="138"/>
    </location>
</feature>
<feature type="binding site" evidence="6">
    <location>
        <position position="71"/>
    </location>
    <ligand>
        <name>substrate</name>
    </ligand>
</feature>
<keyword evidence="3 7" id="KW-0663">Pyridoxal phosphate</keyword>
<evidence type="ECO:0000256" key="2">
    <source>
        <dbReference type="ARBA" id="ARBA00022737"/>
    </source>
</evidence>
<evidence type="ECO:0000256" key="3">
    <source>
        <dbReference type="ARBA" id="ARBA00022898"/>
    </source>
</evidence>
<dbReference type="PROSITE" id="PS00101">
    <property type="entry name" value="HEXAPEP_TRANSFERASES"/>
    <property type="match status" value="1"/>
</dbReference>
<evidence type="ECO:0000256" key="7">
    <source>
        <dbReference type="RuleBase" id="RU004508"/>
    </source>
</evidence>
<dbReference type="Gene3D" id="3.40.50.20">
    <property type="match status" value="1"/>
</dbReference>
<feature type="domain" description="PglD N-terminal" evidence="8">
    <location>
        <begin position="6"/>
        <end position="79"/>
    </location>
</feature>
<evidence type="ECO:0000259" key="8">
    <source>
        <dbReference type="Pfam" id="PF17836"/>
    </source>
</evidence>
<evidence type="ECO:0000313" key="9">
    <source>
        <dbReference type="EMBL" id="MBA2777341.1"/>
    </source>
</evidence>
<evidence type="ECO:0000256" key="5">
    <source>
        <dbReference type="PIRSR" id="PIRSR620019-1"/>
    </source>
</evidence>
<evidence type="ECO:0000313" key="10">
    <source>
        <dbReference type="Proteomes" id="UP000518091"/>
    </source>
</evidence>
<dbReference type="SUPFAM" id="SSF53383">
    <property type="entry name" value="PLP-dependent transferases"/>
    <property type="match status" value="1"/>
</dbReference>
<organism evidence="9 10">
    <name type="scientific">Billgrantia kenyensis</name>
    <dbReference type="NCBI Taxonomy" id="321266"/>
    <lineage>
        <taxon>Bacteria</taxon>
        <taxon>Pseudomonadati</taxon>
        <taxon>Pseudomonadota</taxon>
        <taxon>Gammaproteobacteria</taxon>
        <taxon>Oceanospirillales</taxon>
        <taxon>Halomonadaceae</taxon>
        <taxon>Billgrantia</taxon>
    </lineage>
</organism>
<feature type="binding site" evidence="6">
    <location>
        <position position="147"/>
    </location>
    <ligand>
        <name>acetyl-CoA</name>
        <dbReference type="ChEBI" id="CHEBI:57288"/>
    </ligand>
</feature>
<dbReference type="InterPro" id="IPR020019">
    <property type="entry name" value="AcTrfase_PglD-like"/>
</dbReference>
<dbReference type="Gene3D" id="3.90.1150.10">
    <property type="entry name" value="Aspartate Aminotransferase, domain 1"/>
    <property type="match status" value="1"/>
</dbReference>
<dbReference type="EMBL" id="JACEFT010000001">
    <property type="protein sequence ID" value="MBA2777341.1"/>
    <property type="molecule type" value="Genomic_DNA"/>
</dbReference>
<dbReference type="GO" id="GO:0000271">
    <property type="term" value="P:polysaccharide biosynthetic process"/>
    <property type="evidence" value="ECO:0007669"/>
    <property type="project" value="TreeGrafter"/>
</dbReference>
<dbReference type="Gene3D" id="2.160.10.10">
    <property type="entry name" value="Hexapeptide repeat proteins"/>
    <property type="match status" value="1"/>
</dbReference>
<comment type="caution">
    <text evidence="9">The sequence shown here is derived from an EMBL/GenBank/DDBJ whole genome shotgun (WGS) entry which is preliminary data.</text>
</comment>
<evidence type="ECO:0000256" key="1">
    <source>
        <dbReference type="ARBA" id="ARBA00022679"/>
    </source>
</evidence>
<dbReference type="CDD" id="cd00616">
    <property type="entry name" value="AHBA_syn"/>
    <property type="match status" value="1"/>
</dbReference>
<dbReference type="InterPro" id="IPR000653">
    <property type="entry name" value="DegT/StrS_aminotransferase"/>
</dbReference>
<dbReference type="PANTHER" id="PTHR30244">
    <property type="entry name" value="TRANSAMINASE"/>
    <property type="match status" value="1"/>
</dbReference>
<dbReference type="Gene3D" id="3.40.640.10">
    <property type="entry name" value="Type I PLP-dependent aspartate aminotransferase-like (Major domain)"/>
    <property type="match status" value="1"/>
</dbReference>
<dbReference type="AlphaFoldDB" id="A0A7W0ACL5"/>
<dbReference type="InterPro" id="IPR041561">
    <property type="entry name" value="PglD_N"/>
</dbReference>
<keyword evidence="2" id="KW-0677">Repeat</keyword>
<feature type="binding site" evidence="6">
    <location>
        <begin position="13"/>
        <end position="15"/>
    </location>
    <ligand>
        <name>substrate</name>
    </ligand>
</feature>